<dbReference type="EMBL" id="FXAU01000002">
    <property type="protein sequence ID" value="SMG19833.1"/>
    <property type="molecule type" value="Genomic_DNA"/>
</dbReference>
<evidence type="ECO:0008006" key="4">
    <source>
        <dbReference type="Google" id="ProtNLM"/>
    </source>
</evidence>
<keyword evidence="3" id="KW-1185">Reference proteome</keyword>
<proteinExistence type="predicted"/>
<protein>
    <recommendedName>
        <fullName evidence="4">Ig-like domain-containing protein</fullName>
    </recommendedName>
</protein>
<evidence type="ECO:0000256" key="1">
    <source>
        <dbReference type="SAM" id="SignalP"/>
    </source>
</evidence>
<dbReference type="STRING" id="561061.SAMN05660862_1174"/>
<dbReference type="RefSeq" id="WP_085472047.1">
    <property type="nucleotide sequence ID" value="NZ_FXAU01000002.1"/>
</dbReference>
<dbReference type="Proteomes" id="UP000192980">
    <property type="component" value="Unassembled WGS sequence"/>
</dbReference>
<evidence type="ECO:0000313" key="3">
    <source>
        <dbReference type="Proteomes" id="UP000192980"/>
    </source>
</evidence>
<gene>
    <name evidence="2" type="ORF">SAMN05660862_1174</name>
</gene>
<sequence>MKKLQHILFYAIGLFLLFLSTNAIAQQTMYWVGGTGNWDDLRHWSYQSGSQGAIQPSSIPNANTHVIIDANSGFNGATNKSINTKAAVHIKSLTFKPDLNSNNSPYIYGQNNITVYGNVTLQPYVTLRSEILNIFLQINPSNTEVATLTSNGAVLEMEFAKIGAGKLIVADNFNNQNERFFRTMLQEGHFEYHGDTLKTDVLYIEGQTKVDMPVLTTLLLNSRYLNEGASNYSSFVLKGTPTLSFPQLETIHSNTTNGYLDFRNDAVLNLNLPALKYMRIGGILGNFTGPYTLTVPDNSTIHLTHEGWQFHGVVAPSKFTLNLSHPSKTSGEQTLLNCSNTQTRFHNINIETQGFTAGISAYLLTIDSLNFIKTNGNLLTNTTIGSLSLAPRRTFTISNNSNGSSFYMLYFSGLGDWTLSDDLKTIINGSIYFLGGTLNSNKKDIYIGANFYSIAPYNSPVNAMGKWDLNITDSKISIYQTWEYSTKGALQAARSTLEFRLTGSITSSPNHSYHDVILVPSTYSSPSLSISGGANTSFSDILVYGNDVSIIANINAKSLRLISEKKGATISFRNNVDIGILEVPANGILRMQVNLQLLIRDQLITHTADCSGSMEMYATQANSTIVSPEGTFFKFRALKDIFVPNVIMTGVQADISTGVSYNATGTIVRDVKNWQFIDKEPKDLYWIGAADNQWFNPNNWTTNSDGTPSGGCLPTRTDNVRFNSFSNRYLPIVTEGAIASINNPIADEDCPENLEIQHKSGTSLYIYGDRIEMGRGMFIQSVALNSATSAAIIINRSSAKQTSGVGALNINTPTTTWIFRGNMRIQSNYAQSSAKEVIFDMDTFTGSSWFTIYAGTLNISNLKFAASSFNFYGGNVIASNSKVTLATDFNSANAIKNLNIENSEWNVGHWNYLTGTSLKAEGSRIFCRGNFFGTSGHQYYYVETTAGVLSNDLQIQGDLSFHEIRLNHSRRFTGNVTTGTLFLAPRALTLTLQENTTLTVTEDLSLSETPCNLNIITSRLSSTGSTIKYANPNGHNRFDFVSIGGIQASEAPLLFQVNSGDAGNNNQNVIFLAGTPGLIGLGEDLPCAVINPQVSSSYLLSAEQFFGGNLSQYKWYKKNNKGVFVLLNTAPSAVAIDARAYGLDGEYKVEIIYDATVPANQQCTAEDFITVSYTPELVHLPGGIVDLSFCSTNSPTVSDLRVDQQTLDYITATGATLSWHSSINGQESLNVNTPLETGTYYAALTSLNKCESAERTKVTVTFYEMPVAIAGPSQRKYKQKTFLMAATAAVAGTAYWEVISGEVEMNNTTQHNATVTLTNGGKAALRWVIDNGGCISSDIVYLESYENAPRVNPNIRAR</sequence>
<accession>A0A1X7IXG1</accession>
<feature type="chain" id="PRO_5012349496" description="Ig-like domain-containing protein" evidence="1">
    <location>
        <begin position="26"/>
        <end position="1358"/>
    </location>
</feature>
<dbReference type="OrthoDB" id="7794186at2"/>
<evidence type="ECO:0000313" key="2">
    <source>
        <dbReference type="EMBL" id="SMG19833.1"/>
    </source>
</evidence>
<reference evidence="2 3" key="1">
    <citation type="submission" date="2017-04" db="EMBL/GenBank/DDBJ databases">
        <authorList>
            <person name="Afonso C.L."/>
            <person name="Miller P.J."/>
            <person name="Scott M.A."/>
            <person name="Spackman E."/>
            <person name="Goraichik I."/>
            <person name="Dimitrov K.M."/>
            <person name="Suarez D.L."/>
            <person name="Swayne D.E."/>
        </authorList>
    </citation>
    <scope>NUCLEOTIDE SEQUENCE [LARGE SCALE GENOMIC DNA]</scope>
    <source>
        <strain evidence="2 3">DSM 22418</strain>
    </source>
</reference>
<keyword evidence="1" id="KW-0732">Signal</keyword>
<organism evidence="2 3">
    <name type="scientific">Sphingobacterium psychroaquaticum</name>
    <dbReference type="NCBI Taxonomy" id="561061"/>
    <lineage>
        <taxon>Bacteria</taxon>
        <taxon>Pseudomonadati</taxon>
        <taxon>Bacteroidota</taxon>
        <taxon>Sphingobacteriia</taxon>
        <taxon>Sphingobacteriales</taxon>
        <taxon>Sphingobacteriaceae</taxon>
        <taxon>Sphingobacterium</taxon>
    </lineage>
</organism>
<name>A0A1X7IXG1_9SPHI</name>
<feature type="signal peptide" evidence="1">
    <location>
        <begin position="1"/>
        <end position="25"/>
    </location>
</feature>